<name>A0A0E9RKG4_ANGAN</name>
<dbReference type="AlphaFoldDB" id="A0A0E9RKG4"/>
<protein>
    <submittedName>
        <fullName evidence="1">Uncharacterized protein</fullName>
    </submittedName>
</protein>
<organism evidence="1">
    <name type="scientific">Anguilla anguilla</name>
    <name type="common">European freshwater eel</name>
    <name type="synonym">Muraena anguilla</name>
    <dbReference type="NCBI Taxonomy" id="7936"/>
    <lineage>
        <taxon>Eukaryota</taxon>
        <taxon>Metazoa</taxon>
        <taxon>Chordata</taxon>
        <taxon>Craniata</taxon>
        <taxon>Vertebrata</taxon>
        <taxon>Euteleostomi</taxon>
        <taxon>Actinopterygii</taxon>
        <taxon>Neopterygii</taxon>
        <taxon>Teleostei</taxon>
        <taxon>Anguilliformes</taxon>
        <taxon>Anguillidae</taxon>
        <taxon>Anguilla</taxon>
    </lineage>
</organism>
<reference evidence="1" key="1">
    <citation type="submission" date="2014-11" db="EMBL/GenBank/DDBJ databases">
        <authorList>
            <person name="Amaro Gonzalez C."/>
        </authorList>
    </citation>
    <scope>NUCLEOTIDE SEQUENCE</scope>
</reference>
<evidence type="ECO:0000313" key="1">
    <source>
        <dbReference type="EMBL" id="JAH28823.1"/>
    </source>
</evidence>
<sequence>MYTSVLIYTPCCQLKIVKTALGSPSKHAVSAS</sequence>
<reference evidence="1" key="2">
    <citation type="journal article" date="2015" name="Fish Shellfish Immunol.">
        <title>Early steps in the European eel (Anguilla anguilla)-Vibrio vulnificus interaction in the gills: Role of the RtxA13 toxin.</title>
        <authorList>
            <person name="Callol A."/>
            <person name="Pajuelo D."/>
            <person name="Ebbesson L."/>
            <person name="Teles M."/>
            <person name="MacKenzie S."/>
            <person name="Amaro C."/>
        </authorList>
    </citation>
    <scope>NUCLEOTIDE SEQUENCE</scope>
</reference>
<dbReference type="EMBL" id="GBXM01079754">
    <property type="protein sequence ID" value="JAH28823.1"/>
    <property type="molecule type" value="Transcribed_RNA"/>
</dbReference>
<accession>A0A0E9RKG4</accession>
<proteinExistence type="predicted"/>